<feature type="transmembrane region" description="Helical" evidence="6">
    <location>
        <begin position="123"/>
        <end position="144"/>
    </location>
</feature>
<feature type="transmembrane region" description="Helical" evidence="6">
    <location>
        <begin position="47"/>
        <end position="68"/>
    </location>
</feature>
<dbReference type="InterPro" id="IPR002797">
    <property type="entry name" value="Polysacc_synth"/>
</dbReference>
<evidence type="ECO:0000256" key="2">
    <source>
        <dbReference type="ARBA" id="ARBA00022475"/>
    </source>
</evidence>
<evidence type="ECO:0000256" key="3">
    <source>
        <dbReference type="ARBA" id="ARBA00022692"/>
    </source>
</evidence>
<comment type="subcellular location">
    <subcellularLocation>
        <location evidence="1">Cell membrane</location>
        <topology evidence="1">Multi-pass membrane protein</topology>
    </subcellularLocation>
</comment>
<dbReference type="Pfam" id="PF01943">
    <property type="entry name" value="Polysacc_synt"/>
    <property type="match status" value="1"/>
</dbReference>
<keyword evidence="5 6" id="KW-0472">Membrane</keyword>
<feature type="transmembrane region" description="Helical" evidence="6">
    <location>
        <begin position="336"/>
        <end position="359"/>
    </location>
</feature>
<comment type="caution">
    <text evidence="7">The sequence shown here is derived from an EMBL/GenBank/DDBJ whole genome shotgun (WGS) entry which is preliminary data.</text>
</comment>
<evidence type="ECO:0000256" key="6">
    <source>
        <dbReference type="SAM" id="Phobius"/>
    </source>
</evidence>
<feature type="transmembrane region" description="Helical" evidence="6">
    <location>
        <begin position="366"/>
        <end position="384"/>
    </location>
</feature>
<feature type="transmembrane region" description="Helical" evidence="6">
    <location>
        <begin position="177"/>
        <end position="199"/>
    </location>
</feature>
<evidence type="ECO:0000313" key="7">
    <source>
        <dbReference type="EMBL" id="MBO8432962.1"/>
    </source>
</evidence>
<evidence type="ECO:0000256" key="5">
    <source>
        <dbReference type="ARBA" id="ARBA00023136"/>
    </source>
</evidence>
<organism evidence="7 8">
    <name type="scientific">Candidatus Pullibacteroides excrementavium</name>
    <dbReference type="NCBI Taxonomy" id="2840905"/>
    <lineage>
        <taxon>Bacteria</taxon>
        <taxon>Pseudomonadati</taxon>
        <taxon>Bacteroidota</taxon>
        <taxon>Bacteroidia</taxon>
        <taxon>Bacteroidales</taxon>
        <taxon>Candidatus Pullibacteroides</taxon>
    </lineage>
</organism>
<feature type="transmembrane region" description="Helical" evidence="6">
    <location>
        <begin position="12"/>
        <end position="35"/>
    </location>
</feature>
<dbReference type="PANTHER" id="PTHR30250">
    <property type="entry name" value="PST FAMILY PREDICTED COLANIC ACID TRANSPORTER"/>
    <property type="match status" value="1"/>
</dbReference>
<evidence type="ECO:0000256" key="4">
    <source>
        <dbReference type="ARBA" id="ARBA00022989"/>
    </source>
</evidence>
<evidence type="ECO:0000256" key="1">
    <source>
        <dbReference type="ARBA" id="ARBA00004651"/>
    </source>
</evidence>
<dbReference type="PANTHER" id="PTHR30250:SF11">
    <property type="entry name" value="O-ANTIGEN TRANSPORTER-RELATED"/>
    <property type="match status" value="1"/>
</dbReference>
<dbReference type="GO" id="GO:0005886">
    <property type="term" value="C:plasma membrane"/>
    <property type="evidence" value="ECO:0007669"/>
    <property type="project" value="UniProtKB-SubCell"/>
</dbReference>
<reference evidence="7" key="1">
    <citation type="submission" date="2020-10" db="EMBL/GenBank/DDBJ databases">
        <authorList>
            <person name="Gilroy R."/>
        </authorList>
    </citation>
    <scope>NUCLEOTIDE SEQUENCE</scope>
    <source>
        <strain evidence="7">2889</strain>
    </source>
</reference>
<protein>
    <submittedName>
        <fullName evidence="7">Oligosaccharide flippase family protein</fullName>
    </submittedName>
</protein>
<gene>
    <name evidence="7" type="ORF">IAB08_06690</name>
</gene>
<feature type="transmembrane region" description="Helical" evidence="6">
    <location>
        <begin position="151"/>
        <end position="171"/>
    </location>
</feature>
<feature type="transmembrane region" description="Helical" evidence="6">
    <location>
        <begin position="89"/>
        <end position="117"/>
    </location>
</feature>
<evidence type="ECO:0000313" key="8">
    <source>
        <dbReference type="Proteomes" id="UP000823612"/>
    </source>
</evidence>
<name>A0A9D9DRR6_9BACT</name>
<keyword evidence="3 6" id="KW-0812">Transmembrane</keyword>
<accession>A0A9D9DRR6</accession>
<dbReference type="Proteomes" id="UP000823612">
    <property type="component" value="Unassembled WGS sequence"/>
</dbReference>
<feature type="transmembrane region" description="Helical" evidence="6">
    <location>
        <begin position="390"/>
        <end position="414"/>
    </location>
</feature>
<keyword evidence="2" id="KW-1003">Cell membrane</keyword>
<keyword evidence="4 6" id="KW-1133">Transmembrane helix</keyword>
<feature type="transmembrane region" description="Helical" evidence="6">
    <location>
        <begin position="299"/>
        <end position="316"/>
    </location>
</feature>
<proteinExistence type="predicted"/>
<dbReference type="AlphaFoldDB" id="A0A9D9DRR6"/>
<reference evidence="7" key="2">
    <citation type="journal article" date="2021" name="PeerJ">
        <title>Extensive microbial diversity within the chicken gut microbiome revealed by metagenomics and culture.</title>
        <authorList>
            <person name="Gilroy R."/>
            <person name="Ravi A."/>
            <person name="Getino M."/>
            <person name="Pursley I."/>
            <person name="Horton D.L."/>
            <person name="Alikhan N.F."/>
            <person name="Baker D."/>
            <person name="Gharbi K."/>
            <person name="Hall N."/>
            <person name="Watson M."/>
            <person name="Adriaenssens E.M."/>
            <person name="Foster-Nyarko E."/>
            <person name="Jarju S."/>
            <person name="Secka A."/>
            <person name="Antonio M."/>
            <person name="Oren A."/>
            <person name="Chaudhuri R.R."/>
            <person name="La Ragione R."/>
            <person name="Hildebrand F."/>
            <person name="Pallen M.J."/>
        </authorList>
    </citation>
    <scope>NUCLEOTIDE SEQUENCE</scope>
    <source>
        <strain evidence="7">2889</strain>
    </source>
</reference>
<dbReference type="InterPro" id="IPR050833">
    <property type="entry name" value="Poly_Biosynth_Transport"/>
</dbReference>
<dbReference type="EMBL" id="JADIMZ010000100">
    <property type="protein sequence ID" value="MBO8432962.1"/>
    <property type="molecule type" value="Genomic_DNA"/>
</dbReference>
<sequence>MQLRKMVERHRSVVESFFSLSVLNGVVLLFPLLTLPYILRVVGPANYGIYGFIYILVQYALIVNNYGFDFSAVKQIAQHRDDKAYVKRVYNAVIACRLLLFLACLLLFMLLSLWLLPDGTQRWMLLSGMSLILGNTFTAVWFFQGMEKMRYLTLVNVLGKTIFLVLVFVLIREPEHYVYLPLLDGLGYMVGGIASLVIAKKQFGIGLAMPDWGEVKAQFRSGAAVFGSTLGMTLYRRANIFILNFFVGDAALGLYTAAEKIITGFRGIISPVSQALFPHLGHSFVGRTLRENVSTLVKVLKYMLPFLALVTLMVVLCSDWLVRLLCGPEFVEAETLLVVMSPVLFLGSLNYLLGIVGMVNLNMEKAFFYSVLLVGVGNVVWMVLTAPAMGVLAGAWGMSLSELLLLLLCCFFIYRKRKASL</sequence>